<evidence type="ECO:0000313" key="1">
    <source>
        <dbReference type="EMBL" id="KAF2903919.1"/>
    </source>
</evidence>
<accession>A0A8K0DGU4</accession>
<gene>
    <name evidence="1" type="ORF">ILUMI_02259</name>
</gene>
<organism evidence="1 2">
    <name type="scientific">Ignelater luminosus</name>
    <name type="common">Cucubano</name>
    <name type="synonym">Pyrophorus luminosus</name>
    <dbReference type="NCBI Taxonomy" id="2038154"/>
    <lineage>
        <taxon>Eukaryota</taxon>
        <taxon>Metazoa</taxon>
        <taxon>Ecdysozoa</taxon>
        <taxon>Arthropoda</taxon>
        <taxon>Hexapoda</taxon>
        <taxon>Insecta</taxon>
        <taxon>Pterygota</taxon>
        <taxon>Neoptera</taxon>
        <taxon>Endopterygota</taxon>
        <taxon>Coleoptera</taxon>
        <taxon>Polyphaga</taxon>
        <taxon>Elateriformia</taxon>
        <taxon>Elateroidea</taxon>
        <taxon>Elateridae</taxon>
        <taxon>Agrypninae</taxon>
        <taxon>Pyrophorini</taxon>
        <taxon>Ignelater</taxon>
    </lineage>
</organism>
<dbReference type="OrthoDB" id="8179865at2759"/>
<dbReference type="Proteomes" id="UP000801492">
    <property type="component" value="Unassembled WGS sequence"/>
</dbReference>
<proteinExistence type="predicted"/>
<reference evidence="1" key="1">
    <citation type="submission" date="2019-08" db="EMBL/GenBank/DDBJ databases">
        <title>The genome of the North American firefly Photinus pyralis.</title>
        <authorList>
            <consortium name="Photinus pyralis genome working group"/>
            <person name="Fallon T.R."/>
            <person name="Sander Lower S.E."/>
            <person name="Weng J.-K."/>
        </authorList>
    </citation>
    <scope>NUCLEOTIDE SEQUENCE</scope>
    <source>
        <strain evidence="1">TRF0915ILg1</strain>
        <tissue evidence="1">Whole body</tissue>
    </source>
</reference>
<feature type="non-terminal residue" evidence="1">
    <location>
        <position position="53"/>
    </location>
</feature>
<sequence>MAVLSYSGVGFITKFHQTLKTYLNDRVWDFYFYVSKSWPEEPVLLHFPGMTKT</sequence>
<dbReference type="EMBL" id="VTPC01000903">
    <property type="protein sequence ID" value="KAF2903919.1"/>
    <property type="molecule type" value="Genomic_DNA"/>
</dbReference>
<keyword evidence="2" id="KW-1185">Reference proteome</keyword>
<comment type="caution">
    <text evidence="1">The sequence shown here is derived from an EMBL/GenBank/DDBJ whole genome shotgun (WGS) entry which is preliminary data.</text>
</comment>
<protein>
    <submittedName>
        <fullName evidence="1">Uncharacterized protein</fullName>
    </submittedName>
</protein>
<name>A0A8K0DGU4_IGNLU</name>
<evidence type="ECO:0000313" key="2">
    <source>
        <dbReference type="Proteomes" id="UP000801492"/>
    </source>
</evidence>
<dbReference type="AlphaFoldDB" id="A0A8K0DGU4"/>